<reference evidence="2 3" key="1">
    <citation type="journal article" date="2018" name="IMA Fungus">
        <title>IMA Genome-F 10: Nine draft genome sequences of Claviceps purpurea s.lat., including C. arundinis, C. humidiphila, and C. cf. spartinae, pseudomolecules for the pitch canker pathogen Fusarium circinatum, draft genome of Davidsoniella eucalypti, Grosmannia galeiformis, Quambalaria eucalypti, and Teratosphaeria destructans.</title>
        <authorList>
            <person name="Wingfield B.D."/>
            <person name="Liu M."/>
            <person name="Nguyen H.D."/>
            <person name="Lane F.A."/>
            <person name="Morgan S.W."/>
            <person name="De Vos L."/>
            <person name="Wilken P.M."/>
            <person name="Duong T.A."/>
            <person name="Aylward J."/>
            <person name="Coetzee M.P."/>
            <person name="Dadej K."/>
            <person name="De Beer Z.W."/>
            <person name="Findlay W."/>
            <person name="Havenga M."/>
            <person name="Kolarik M."/>
            <person name="Menzies J.G."/>
            <person name="Naidoo K."/>
            <person name="Pochopski O."/>
            <person name="Shoukouhi P."/>
            <person name="Santana Q.C."/>
            <person name="Seifert K.A."/>
            <person name="Soal N."/>
            <person name="Steenkamp E.T."/>
            <person name="Tatham C.T."/>
            <person name="van der Nest M.A."/>
            <person name="Wingfield M.J."/>
        </authorList>
    </citation>
    <scope>NUCLEOTIDE SEQUENCE [LARGE SCALE GENOMIC DNA]</scope>
    <source>
        <strain evidence="2">CMW44962</strain>
    </source>
</reference>
<reference evidence="2 3" key="2">
    <citation type="journal article" date="2021" name="Curr. Genet.">
        <title>Genetic response to nitrogen starvation in the aggressive Eucalyptus foliar pathogen Teratosphaeria destructans.</title>
        <authorList>
            <person name="Havenga M."/>
            <person name="Wingfield B.D."/>
            <person name="Wingfield M.J."/>
            <person name="Dreyer L.L."/>
            <person name="Roets F."/>
            <person name="Aylward J."/>
        </authorList>
    </citation>
    <scope>NUCLEOTIDE SEQUENCE [LARGE SCALE GENOMIC DNA]</scope>
    <source>
        <strain evidence="2">CMW44962</strain>
    </source>
</reference>
<dbReference type="Proteomes" id="UP001138500">
    <property type="component" value="Unassembled WGS sequence"/>
</dbReference>
<organism evidence="2 3">
    <name type="scientific">Teratosphaeria destructans</name>
    <dbReference type="NCBI Taxonomy" id="418781"/>
    <lineage>
        <taxon>Eukaryota</taxon>
        <taxon>Fungi</taxon>
        <taxon>Dikarya</taxon>
        <taxon>Ascomycota</taxon>
        <taxon>Pezizomycotina</taxon>
        <taxon>Dothideomycetes</taxon>
        <taxon>Dothideomycetidae</taxon>
        <taxon>Mycosphaerellales</taxon>
        <taxon>Teratosphaeriaceae</taxon>
        <taxon>Teratosphaeria</taxon>
    </lineage>
</organism>
<proteinExistence type="predicted"/>
<evidence type="ECO:0000313" key="2">
    <source>
        <dbReference type="EMBL" id="KAH9834296.1"/>
    </source>
</evidence>
<comment type="caution">
    <text evidence="2">The sequence shown here is derived from an EMBL/GenBank/DDBJ whole genome shotgun (WGS) entry which is preliminary data.</text>
</comment>
<sequence length="227" mass="24817">MSHDGDEQHLVARGEHRDAVEARIPHRVHGVRGQLEDAVERQLLVDQEEEVSPVPGEVFDDAMGVQLHPQVEEDQQPAADPPSDGHGELLGRWCATTGDGEQDVGSEIAHENEVHHPPEQQPCVELQRRILKLVVLGNLGFHLFLEESVQLRMRVLAGVWLLQDPGLLGPDGEALVVGLVVQEPADAEVVARPPEEEDDGEDGDPNARGQDIAETTQGEQHSHNGQV</sequence>
<dbReference type="AlphaFoldDB" id="A0A9W7SVV2"/>
<evidence type="ECO:0000256" key="1">
    <source>
        <dbReference type="SAM" id="MobiDB-lite"/>
    </source>
</evidence>
<keyword evidence="3" id="KW-1185">Reference proteome</keyword>
<feature type="region of interest" description="Disordered" evidence="1">
    <location>
        <begin position="72"/>
        <end position="103"/>
    </location>
</feature>
<evidence type="ECO:0000313" key="3">
    <source>
        <dbReference type="Proteomes" id="UP001138500"/>
    </source>
</evidence>
<gene>
    <name evidence="2" type="ORF">Tdes44962_MAKER01953</name>
</gene>
<feature type="compositionally biased region" description="Polar residues" evidence="1">
    <location>
        <begin position="213"/>
        <end position="227"/>
    </location>
</feature>
<feature type="compositionally biased region" description="Acidic residues" evidence="1">
    <location>
        <begin position="195"/>
        <end position="204"/>
    </location>
</feature>
<name>A0A9W7SVV2_9PEZI</name>
<feature type="region of interest" description="Disordered" evidence="1">
    <location>
        <begin position="186"/>
        <end position="227"/>
    </location>
</feature>
<protein>
    <submittedName>
        <fullName evidence="2">Uncharacterized protein</fullName>
    </submittedName>
</protein>
<dbReference type="EMBL" id="RIBY02001001">
    <property type="protein sequence ID" value="KAH9834296.1"/>
    <property type="molecule type" value="Genomic_DNA"/>
</dbReference>
<accession>A0A9W7SVV2</accession>